<protein>
    <submittedName>
        <fullName evidence="2">NERD domain-containing protein</fullName>
    </submittedName>
</protein>
<proteinExistence type="predicted"/>
<dbReference type="Pfam" id="PF08378">
    <property type="entry name" value="NERD"/>
    <property type="match status" value="1"/>
</dbReference>
<dbReference type="PROSITE" id="PS50965">
    <property type="entry name" value="NERD"/>
    <property type="match status" value="1"/>
</dbReference>
<dbReference type="InterPro" id="IPR011528">
    <property type="entry name" value="NERD"/>
</dbReference>
<feature type="domain" description="NERD" evidence="1">
    <location>
        <begin position="25"/>
        <end position="156"/>
    </location>
</feature>
<accession>A0A7C6A7V1</accession>
<dbReference type="AlphaFoldDB" id="A0A7C6A7V1"/>
<evidence type="ECO:0000259" key="1">
    <source>
        <dbReference type="PROSITE" id="PS50965"/>
    </source>
</evidence>
<evidence type="ECO:0000313" key="2">
    <source>
        <dbReference type="EMBL" id="HHS48997.1"/>
    </source>
</evidence>
<dbReference type="Proteomes" id="UP000886400">
    <property type="component" value="Unassembled WGS sequence"/>
</dbReference>
<gene>
    <name evidence="2" type="ORF">ENM99_03965</name>
</gene>
<sequence length="303" mass="35497">MLFFCIIKRFWDRFFLFSPSNQELFGFAAESILQKFLTQKNYAAFYNRILKSPYNKYHFLEIDAVIYHNNTIFCTEMKNYNGTIYYAANVQNDTFDSYKVNTIIQLKTDKHLNQTFKALPNPLDKTKLFTKQLRNHLLKLDHRFSTVKFKSVVVFLDSSTNIDNIQSFEEGLIYFSQLEDFLEQQSQNGDNHPWVLDYLEKLPAFDKIITVNNQTIQGILKEIIVHSQKQNTKIDLKNIKTINIKHKLTSCKAQITLQNTDLTTCEFVCDKLTVSLDKFGTLQKHRLSNINKIIVGTNTLRPF</sequence>
<organism evidence="2">
    <name type="scientific">Desulfurella acetivorans</name>
    <dbReference type="NCBI Taxonomy" id="33002"/>
    <lineage>
        <taxon>Bacteria</taxon>
        <taxon>Pseudomonadati</taxon>
        <taxon>Campylobacterota</taxon>
        <taxon>Desulfurellia</taxon>
        <taxon>Desulfurellales</taxon>
        <taxon>Desulfurellaceae</taxon>
        <taxon>Desulfurella</taxon>
    </lineage>
</organism>
<dbReference type="EMBL" id="DRZX01000194">
    <property type="protein sequence ID" value="HHS48997.1"/>
    <property type="molecule type" value="Genomic_DNA"/>
</dbReference>
<reference evidence="2" key="1">
    <citation type="journal article" date="2020" name="mSystems">
        <title>Genome- and Community-Level Interaction Insights into Carbon Utilization and Element Cycling Functions of Hydrothermarchaeota in Hydrothermal Sediment.</title>
        <authorList>
            <person name="Zhou Z."/>
            <person name="Liu Y."/>
            <person name="Xu W."/>
            <person name="Pan J."/>
            <person name="Luo Z.H."/>
            <person name="Li M."/>
        </authorList>
    </citation>
    <scope>NUCLEOTIDE SEQUENCE [LARGE SCALE GENOMIC DNA]</scope>
    <source>
        <strain evidence="2">SpSt-1135</strain>
    </source>
</reference>
<name>A0A7C6A7V1_DESAE</name>
<comment type="caution">
    <text evidence="2">The sequence shown here is derived from an EMBL/GenBank/DDBJ whole genome shotgun (WGS) entry which is preliminary data.</text>
</comment>